<reference evidence="6 7" key="1">
    <citation type="submission" date="2019-09" db="EMBL/GenBank/DDBJ databases">
        <authorList>
            <person name="Cao W.R."/>
        </authorList>
    </citation>
    <scope>NUCLEOTIDE SEQUENCE [LARGE SCALE GENOMIC DNA]</scope>
    <source>
        <strain evidence="7">a4</strain>
    </source>
</reference>
<dbReference type="PROSITE" id="PS50977">
    <property type="entry name" value="HTH_TETR_2"/>
    <property type="match status" value="1"/>
</dbReference>
<dbReference type="OrthoDB" id="9798857at2"/>
<dbReference type="PROSITE" id="PS01081">
    <property type="entry name" value="HTH_TETR_1"/>
    <property type="match status" value="1"/>
</dbReference>
<dbReference type="EMBL" id="WAAU01000003">
    <property type="protein sequence ID" value="KAB1160404.1"/>
    <property type="molecule type" value="Genomic_DNA"/>
</dbReference>
<dbReference type="Proteomes" id="UP000467305">
    <property type="component" value="Unassembled WGS sequence"/>
</dbReference>
<proteinExistence type="predicted"/>
<feature type="DNA-binding region" description="H-T-H motif" evidence="4">
    <location>
        <begin position="26"/>
        <end position="45"/>
    </location>
</feature>
<dbReference type="Pfam" id="PF00440">
    <property type="entry name" value="TetR_N"/>
    <property type="match status" value="1"/>
</dbReference>
<evidence type="ECO:0000256" key="3">
    <source>
        <dbReference type="ARBA" id="ARBA00023163"/>
    </source>
</evidence>
<feature type="domain" description="HTH tetR-type" evidence="5">
    <location>
        <begin position="3"/>
        <end position="63"/>
    </location>
</feature>
<dbReference type="InterPro" id="IPR023772">
    <property type="entry name" value="DNA-bd_HTH_TetR-type_CS"/>
</dbReference>
<evidence type="ECO:0000256" key="2">
    <source>
        <dbReference type="ARBA" id="ARBA00023125"/>
    </source>
</evidence>
<dbReference type="GO" id="GO:0003677">
    <property type="term" value="F:DNA binding"/>
    <property type="evidence" value="ECO:0007669"/>
    <property type="project" value="UniProtKB-UniRule"/>
</dbReference>
<keyword evidence="7" id="KW-1185">Reference proteome</keyword>
<dbReference type="AlphaFoldDB" id="A0A7J5AS90"/>
<evidence type="ECO:0000313" key="7">
    <source>
        <dbReference type="Proteomes" id="UP000467305"/>
    </source>
</evidence>
<dbReference type="SUPFAM" id="SSF46689">
    <property type="entry name" value="Homeodomain-like"/>
    <property type="match status" value="1"/>
</dbReference>
<evidence type="ECO:0000256" key="1">
    <source>
        <dbReference type="ARBA" id="ARBA00023015"/>
    </source>
</evidence>
<dbReference type="InterPro" id="IPR041612">
    <property type="entry name" value="YfiR_C"/>
</dbReference>
<name>A0A7J5AS90_9FLAO</name>
<evidence type="ECO:0000259" key="5">
    <source>
        <dbReference type="PROSITE" id="PS50977"/>
    </source>
</evidence>
<dbReference type="InterPro" id="IPR036271">
    <property type="entry name" value="Tet_transcr_reg_TetR-rel_C_sf"/>
</dbReference>
<evidence type="ECO:0000256" key="4">
    <source>
        <dbReference type="PROSITE-ProRule" id="PRU00335"/>
    </source>
</evidence>
<dbReference type="PANTHER" id="PTHR47506:SF1">
    <property type="entry name" value="HTH-TYPE TRANSCRIPTIONAL REGULATOR YJDC"/>
    <property type="match status" value="1"/>
</dbReference>
<dbReference type="RefSeq" id="WP_150898033.1">
    <property type="nucleotide sequence ID" value="NZ_WAAU01000003.1"/>
</dbReference>
<dbReference type="Pfam" id="PF17922">
    <property type="entry name" value="TetR_C_17"/>
    <property type="match status" value="1"/>
</dbReference>
<comment type="caution">
    <text evidence="6">The sequence shown here is derived from an EMBL/GenBank/DDBJ whole genome shotgun (WGS) entry which is preliminary data.</text>
</comment>
<protein>
    <submittedName>
        <fullName evidence="6">TetR/AcrR family transcriptional regulator</fullName>
    </submittedName>
</protein>
<dbReference type="PRINTS" id="PR00455">
    <property type="entry name" value="HTHTETR"/>
</dbReference>
<dbReference type="SUPFAM" id="SSF48498">
    <property type="entry name" value="Tetracyclin repressor-like, C-terminal domain"/>
    <property type="match status" value="1"/>
</dbReference>
<dbReference type="InterPro" id="IPR009057">
    <property type="entry name" value="Homeodomain-like_sf"/>
</dbReference>
<accession>A0A7J5AS90</accession>
<dbReference type="Gene3D" id="1.10.357.10">
    <property type="entry name" value="Tetracycline Repressor, domain 2"/>
    <property type="match status" value="1"/>
</dbReference>
<keyword evidence="1" id="KW-0805">Transcription regulation</keyword>
<evidence type="ECO:0000313" key="6">
    <source>
        <dbReference type="EMBL" id="KAB1160404.1"/>
    </source>
</evidence>
<dbReference type="InterPro" id="IPR001647">
    <property type="entry name" value="HTH_TetR"/>
</dbReference>
<keyword evidence="3" id="KW-0804">Transcription</keyword>
<organism evidence="6 7">
    <name type="scientific">Tenacibaculum aiptasiae</name>
    <dbReference type="NCBI Taxonomy" id="426481"/>
    <lineage>
        <taxon>Bacteria</taxon>
        <taxon>Pseudomonadati</taxon>
        <taxon>Bacteroidota</taxon>
        <taxon>Flavobacteriia</taxon>
        <taxon>Flavobacteriales</taxon>
        <taxon>Flavobacteriaceae</taxon>
        <taxon>Tenacibaculum</taxon>
    </lineage>
</organism>
<dbReference type="PANTHER" id="PTHR47506">
    <property type="entry name" value="TRANSCRIPTIONAL REGULATORY PROTEIN"/>
    <property type="match status" value="1"/>
</dbReference>
<gene>
    <name evidence="6" type="ORF">F7018_00580</name>
</gene>
<keyword evidence="2 4" id="KW-0238">DNA-binding</keyword>
<sequence>MAKQGREKIVTTAFTLFLNKGYKKTSLNDIIVATNSSKGAIYHHFKSKHAIYLAALDEYFFKLYEDLLIEDSHETLINRIKNRYLFFVNLIDFVEKSGKGLSFPIRRYFLFQLESEEDETVRTKIIETLNAYHKEIEAIIHTSISKKEITITLSTSVIAQQLMSMIEGLAIHHSTLEKNSKEYLLKKFDEVIQPYINLLTNQN</sequence>